<name>A0A0B4X924_9HYPH</name>
<dbReference type="Proteomes" id="UP000031368">
    <property type="component" value="Chromosome"/>
</dbReference>
<evidence type="ECO:0000313" key="2">
    <source>
        <dbReference type="Proteomes" id="UP000031368"/>
    </source>
</evidence>
<gene>
    <name evidence="1" type="ORF">RGR602_CH03702</name>
</gene>
<evidence type="ECO:0000313" key="1">
    <source>
        <dbReference type="EMBL" id="AJD43002.1"/>
    </source>
</evidence>
<proteinExistence type="predicted"/>
<reference evidence="1 2" key="1">
    <citation type="submission" date="2013-11" db="EMBL/GenBank/DDBJ databases">
        <title>Complete genome sequence of Rhizobium gallicum bv. gallicum R602.</title>
        <authorList>
            <person name="Bustos P."/>
            <person name="Santamaria R.I."/>
            <person name="Lozano L."/>
            <person name="Acosta J.L."/>
            <person name="Ormeno-Orrillo E."/>
            <person name="Rogel M.A."/>
            <person name="Romero D."/>
            <person name="Cevallos M.A."/>
            <person name="Martinez-Romero E."/>
            <person name="Gonzalez V."/>
        </authorList>
    </citation>
    <scope>NUCLEOTIDE SEQUENCE [LARGE SCALE GENOMIC DNA]</scope>
    <source>
        <strain evidence="1 2">R602</strain>
    </source>
</reference>
<organism evidence="1 2">
    <name type="scientific">Rhizobium gallicum bv. gallicum R602sp</name>
    <dbReference type="NCBI Taxonomy" id="1041138"/>
    <lineage>
        <taxon>Bacteria</taxon>
        <taxon>Pseudomonadati</taxon>
        <taxon>Pseudomonadota</taxon>
        <taxon>Alphaproteobacteria</taxon>
        <taxon>Hyphomicrobiales</taxon>
        <taxon>Rhizobiaceae</taxon>
        <taxon>Rhizobium/Agrobacterium group</taxon>
        <taxon>Rhizobium</taxon>
    </lineage>
</organism>
<sequence length="99" mass="11095">MKLRVIEGGLGKGADARETVASARRPSREDVRREAVRRLRESGYHSSYVREFATGVPAPAALRYLKMQLDFAAETLSRLDPIPHDFSADAYWPCADTSR</sequence>
<dbReference type="KEGG" id="rga:RGR602_CH03702"/>
<dbReference type="EMBL" id="CP006877">
    <property type="protein sequence ID" value="AJD43002.1"/>
    <property type="molecule type" value="Genomic_DNA"/>
</dbReference>
<keyword evidence="2" id="KW-1185">Reference proteome</keyword>
<accession>A0A0B4X924</accession>
<dbReference type="HOGENOM" id="CLU_158644_0_0_5"/>
<dbReference type="RefSeq" id="WP_039846270.1">
    <property type="nucleotide sequence ID" value="NZ_CP006877.1"/>
</dbReference>
<protein>
    <submittedName>
        <fullName evidence="1">Uncharacterized protein</fullName>
    </submittedName>
</protein>
<dbReference type="AlphaFoldDB" id="A0A0B4X924"/>